<reference evidence="1 2" key="1">
    <citation type="submission" date="2020-08" db="EMBL/GenBank/DDBJ databases">
        <title>Genomic Encyclopedia of Type Strains, Phase IV (KMG-IV): sequencing the most valuable type-strain genomes for metagenomic binning, comparative biology and taxonomic classification.</title>
        <authorList>
            <person name="Goeker M."/>
        </authorList>
    </citation>
    <scope>NUCLEOTIDE SEQUENCE [LARGE SCALE GENOMIC DNA]</scope>
    <source>
        <strain evidence="1 2">DSM 45615</strain>
    </source>
</reference>
<evidence type="ECO:0000313" key="2">
    <source>
        <dbReference type="Proteomes" id="UP000578449"/>
    </source>
</evidence>
<evidence type="ECO:0000313" key="1">
    <source>
        <dbReference type="EMBL" id="MBB5130527.1"/>
    </source>
</evidence>
<dbReference type="Proteomes" id="UP000578449">
    <property type="component" value="Unassembled WGS sequence"/>
</dbReference>
<sequence length="66" mass="7346">MQPTSIAFRQQIREIEPTPNGWRQIENTGLTLDITYDCGITAHIDVPRHAAAQFRDTLSPALGLAQ</sequence>
<comment type="caution">
    <text evidence="1">The sequence shown here is derived from an EMBL/GenBank/DDBJ whole genome shotgun (WGS) entry which is preliminary data.</text>
</comment>
<protein>
    <submittedName>
        <fullName evidence="1">Uncharacterized protein</fullName>
    </submittedName>
</protein>
<proteinExistence type="predicted"/>
<organism evidence="1 2">
    <name type="scientific">Thermocatellispora tengchongensis</name>
    <dbReference type="NCBI Taxonomy" id="1073253"/>
    <lineage>
        <taxon>Bacteria</taxon>
        <taxon>Bacillati</taxon>
        <taxon>Actinomycetota</taxon>
        <taxon>Actinomycetes</taxon>
        <taxon>Streptosporangiales</taxon>
        <taxon>Streptosporangiaceae</taxon>
        <taxon>Thermocatellispora</taxon>
    </lineage>
</organism>
<dbReference type="RefSeq" id="WP_185047403.1">
    <property type="nucleotide sequence ID" value="NZ_BAABIX010000006.1"/>
</dbReference>
<dbReference type="EMBL" id="JACHGN010000001">
    <property type="protein sequence ID" value="MBB5130527.1"/>
    <property type="molecule type" value="Genomic_DNA"/>
</dbReference>
<name>A0A840NZU5_9ACTN</name>
<keyword evidence="2" id="KW-1185">Reference proteome</keyword>
<dbReference type="AlphaFoldDB" id="A0A840NZU5"/>
<accession>A0A840NZU5</accession>
<gene>
    <name evidence="1" type="ORF">HNP84_000215</name>
</gene>